<dbReference type="Proteomes" id="UP001209713">
    <property type="component" value="Unassembled WGS sequence"/>
</dbReference>
<reference evidence="2 3" key="1">
    <citation type="submission" date="2022-10" db="EMBL/GenBank/DDBJ databases">
        <title>Marinomonas transparenta sp. nov. and Marinomonas sargassi sp. nov., isolated from marine alga (Sargassum natans (L.) Gaillon).</title>
        <authorList>
            <person name="Wang Y."/>
        </authorList>
    </citation>
    <scope>NUCLEOTIDE SEQUENCE [LARGE SCALE GENOMIC DNA]</scope>
    <source>
        <strain evidence="2 3">C2222</strain>
    </source>
</reference>
<accession>A0ABT2YNI4</accession>
<feature type="transmembrane region" description="Helical" evidence="1">
    <location>
        <begin position="79"/>
        <end position="97"/>
    </location>
</feature>
<feature type="transmembrane region" description="Helical" evidence="1">
    <location>
        <begin position="109"/>
        <end position="129"/>
    </location>
</feature>
<evidence type="ECO:0000256" key="1">
    <source>
        <dbReference type="SAM" id="Phobius"/>
    </source>
</evidence>
<evidence type="ECO:0000313" key="2">
    <source>
        <dbReference type="EMBL" id="MCV2401443.1"/>
    </source>
</evidence>
<gene>
    <name evidence="2" type="ORF">OFY17_00975</name>
</gene>
<keyword evidence="1" id="KW-0812">Transmembrane</keyword>
<keyword evidence="1" id="KW-1133">Transmembrane helix</keyword>
<organism evidence="2 3">
    <name type="scientific">Marinomonas sargassi</name>
    <dbReference type="NCBI Taxonomy" id="2984494"/>
    <lineage>
        <taxon>Bacteria</taxon>
        <taxon>Pseudomonadati</taxon>
        <taxon>Pseudomonadota</taxon>
        <taxon>Gammaproteobacteria</taxon>
        <taxon>Oceanospirillales</taxon>
        <taxon>Oceanospirillaceae</taxon>
        <taxon>Marinomonas</taxon>
    </lineage>
</organism>
<feature type="transmembrane region" description="Helical" evidence="1">
    <location>
        <begin position="7"/>
        <end position="26"/>
    </location>
</feature>
<feature type="transmembrane region" description="Helical" evidence="1">
    <location>
        <begin position="46"/>
        <end position="67"/>
    </location>
</feature>
<keyword evidence="3" id="KW-1185">Reference proteome</keyword>
<dbReference type="RefSeq" id="WP_263528820.1">
    <property type="nucleotide sequence ID" value="NZ_JAOVZB010000001.1"/>
</dbReference>
<dbReference type="EMBL" id="JAOVZB010000001">
    <property type="protein sequence ID" value="MCV2401443.1"/>
    <property type="molecule type" value="Genomic_DNA"/>
</dbReference>
<sequence length="138" mass="15600">MYRINHKAIVFLFVVQAFVGLLWYSFKPMSFIEQELIGSPAESLSSVVMLLFALSIYIYLLFTAWLLSKMHGVSSATRCSAVLGMWLFVTLPNYVFISLHFDFNQGETLYLLSYGALSCFITAAILPLWGASRSIFKS</sequence>
<proteinExistence type="predicted"/>
<comment type="caution">
    <text evidence="2">The sequence shown here is derived from an EMBL/GenBank/DDBJ whole genome shotgun (WGS) entry which is preliminary data.</text>
</comment>
<evidence type="ECO:0008006" key="4">
    <source>
        <dbReference type="Google" id="ProtNLM"/>
    </source>
</evidence>
<keyword evidence="1" id="KW-0472">Membrane</keyword>
<evidence type="ECO:0000313" key="3">
    <source>
        <dbReference type="Proteomes" id="UP001209713"/>
    </source>
</evidence>
<name>A0ABT2YNI4_9GAMM</name>
<protein>
    <recommendedName>
        <fullName evidence="4">DUF4234 domain-containing protein</fullName>
    </recommendedName>
</protein>